<dbReference type="PANTHER" id="PTHR24248:SF3">
    <property type="entry name" value="BETA-3 ADRENERGIC RECEPTOR"/>
    <property type="match status" value="1"/>
</dbReference>
<feature type="transmembrane region" description="Helical" evidence="16">
    <location>
        <begin position="109"/>
        <end position="130"/>
    </location>
</feature>
<keyword evidence="4 14" id="KW-0812">Transmembrane</keyword>
<comment type="similarity">
    <text evidence="14">Belongs to the G-protein coupled receptor 1 family.</text>
</comment>
<protein>
    <submittedName>
        <fullName evidence="18">Beta-2 adrenergic receptor isoform X1</fullName>
    </submittedName>
</protein>
<dbReference type="SMART" id="SM01381">
    <property type="entry name" value="7TM_GPCR_Srsx"/>
    <property type="match status" value="1"/>
</dbReference>
<evidence type="ECO:0000256" key="4">
    <source>
        <dbReference type="ARBA" id="ARBA00022692"/>
    </source>
</evidence>
<evidence type="ECO:0000256" key="12">
    <source>
        <dbReference type="ARBA" id="ARBA00023224"/>
    </source>
</evidence>
<accession>A0ABR0Y6V1</accession>
<feature type="transmembrane region" description="Helical" evidence="16">
    <location>
        <begin position="71"/>
        <end position="97"/>
    </location>
</feature>
<evidence type="ECO:0000256" key="7">
    <source>
        <dbReference type="ARBA" id="ARBA00023136"/>
    </source>
</evidence>
<feature type="region of interest" description="Disordered" evidence="15">
    <location>
        <begin position="397"/>
        <end position="422"/>
    </location>
</feature>
<dbReference type="CDD" id="cd15058">
    <property type="entry name" value="7tmA_Beta_AR"/>
    <property type="match status" value="1"/>
</dbReference>
<comment type="caution">
    <text evidence="18">The sequence shown here is derived from an EMBL/GenBank/DDBJ whole genome shotgun (WGS) entry which is preliminary data.</text>
</comment>
<feature type="transmembrane region" description="Helical" evidence="16">
    <location>
        <begin position="36"/>
        <end position="59"/>
    </location>
</feature>
<evidence type="ECO:0000256" key="13">
    <source>
        <dbReference type="ARBA" id="ARBA00023288"/>
    </source>
</evidence>
<keyword evidence="3" id="KW-0597">Phosphoprotein</keyword>
<dbReference type="InterPro" id="IPR000507">
    <property type="entry name" value="ADRB1_rcpt"/>
</dbReference>
<evidence type="ECO:0000256" key="9">
    <source>
        <dbReference type="ARBA" id="ARBA00023157"/>
    </source>
</evidence>
<feature type="transmembrane region" description="Helical" evidence="16">
    <location>
        <begin position="279"/>
        <end position="299"/>
    </location>
</feature>
<keyword evidence="9" id="KW-1015">Disulfide bond</keyword>
<dbReference type="InterPro" id="IPR000276">
    <property type="entry name" value="GPCR_Rhodpsn"/>
</dbReference>
<evidence type="ECO:0000256" key="11">
    <source>
        <dbReference type="ARBA" id="ARBA00023180"/>
    </source>
</evidence>
<evidence type="ECO:0000256" key="5">
    <source>
        <dbReference type="ARBA" id="ARBA00022989"/>
    </source>
</evidence>
<dbReference type="Proteomes" id="UP001369086">
    <property type="component" value="Unassembled WGS sequence"/>
</dbReference>
<dbReference type="PRINTS" id="PR00561">
    <property type="entry name" value="ADRENRGCB1AR"/>
</dbReference>
<dbReference type="PRINTS" id="PR01103">
    <property type="entry name" value="ADRENERGICR"/>
</dbReference>
<dbReference type="PANTHER" id="PTHR24248">
    <property type="entry name" value="ADRENERGIC RECEPTOR-RELATED G-PROTEIN COUPLED RECEPTOR"/>
    <property type="match status" value="1"/>
</dbReference>
<evidence type="ECO:0000256" key="3">
    <source>
        <dbReference type="ARBA" id="ARBA00022553"/>
    </source>
</evidence>
<dbReference type="PRINTS" id="PR00237">
    <property type="entry name" value="GPCRRHODOPSN"/>
</dbReference>
<evidence type="ECO:0000313" key="18">
    <source>
        <dbReference type="EMBL" id="KAK6468382.1"/>
    </source>
</evidence>
<keyword evidence="5 16" id="KW-1133">Transmembrane helix</keyword>
<gene>
    <name evidence="18" type="ORF">HHUSO_G33588</name>
</gene>
<feature type="compositionally biased region" description="Low complexity" evidence="15">
    <location>
        <begin position="8"/>
        <end position="21"/>
    </location>
</feature>
<evidence type="ECO:0000256" key="15">
    <source>
        <dbReference type="SAM" id="MobiDB-lite"/>
    </source>
</evidence>
<evidence type="ECO:0000313" key="19">
    <source>
        <dbReference type="Proteomes" id="UP001369086"/>
    </source>
</evidence>
<dbReference type="InterPro" id="IPR017452">
    <property type="entry name" value="GPCR_Rhodpsn_7TM"/>
</dbReference>
<keyword evidence="10 14" id="KW-0675">Receptor</keyword>
<keyword evidence="12 14" id="KW-0807">Transducer</keyword>
<proteinExistence type="inferred from homology"/>
<organism evidence="18 19">
    <name type="scientific">Huso huso</name>
    <name type="common">Beluga</name>
    <name type="synonym">Acipenser huso</name>
    <dbReference type="NCBI Taxonomy" id="61971"/>
    <lineage>
        <taxon>Eukaryota</taxon>
        <taxon>Metazoa</taxon>
        <taxon>Chordata</taxon>
        <taxon>Craniata</taxon>
        <taxon>Vertebrata</taxon>
        <taxon>Euteleostomi</taxon>
        <taxon>Actinopterygii</taxon>
        <taxon>Chondrostei</taxon>
        <taxon>Acipenseriformes</taxon>
        <taxon>Acipenseridae</taxon>
        <taxon>Huso</taxon>
    </lineage>
</organism>
<keyword evidence="13" id="KW-0449">Lipoprotein</keyword>
<keyword evidence="7 16" id="KW-0472">Membrane</keyword>
<feature type="domain" description="G-protein coupled receptors family 1 profile" evidence="17">
    <location>
        <begin position="51"/>
        <end position="330"/>
    </location>
</feature>
<evidence type="ECO:0000256" key="10">
    <source>
        <dbReference type="ARBA" id="ARBA00023170"/>
    </source>
</evidence>
<evidence type="ECO:0000256" key="1">
    <source>
        <dbReference type="ARBA" id="ARBA00004651"/>
    </source>
</evidence>
<feature type="transmembrane region" description="Helical" evidence="16">
    <location>
        <begin position="151"/>
        <end position="171"/>
    </location>
</feature>
<keyword evidence="11" id="KW-0325">Glycoprotein</keyword>
<dbReference type="Pfam" id="PF00001">
    <property type="entry name" value="7tm_1"/>
    <property type="match status" value="1"/>
</dbReference>
<dbReference type="EMBL" id="JAHFZB010000044">
    <property type="protein sequence ID" value="KAK6468382.1"/>
    <property type="molecule type" value="Genomic_DNA"/>
</dbReference>
<keyword evidence="19" id="KW-1185">Reference proteome</keyword>
<evidence type="ECO:0000256" key="2">
    <source>
        <dbReference type="ARBA" id="ARBA00022475"/>
    </source>
</evidence>
<evidence type="ECO:0000259" key="17">
    <source>
        <dbReference type="PROSITE" id="PS50262"/>
    </source>
</evidence>
<feature type="region of interest" description="Disordered" evidence="15">
    <location>
        <begin position="1"/>
        <end position="27"/>
    </location>
</feature>
<evidence type="ECO:0000256" key="14">
    <source>
        <dbReference type="RuleBase" id="RU000688"/>
    </source>
</evidence>
<evidence type="ECO:0000256" key="16">
    <source>
        <dbReference type="SAM" id="Phobius"/>
    </source>
</evidence>
<dbReference type="InterPro" id="IPR002233">
    <property type="entry name" value="ADR_fam"/>
</dbReference>
<dbReference type="PROSITE" id="PS00237">
    <property type="entry name" value="G_PROTEIN_RECEP_F1_1"/>
    <property type="match status" value="1"/>
</dbReference>
<dbReference type="Gene3D" id="1.20.1070.10">
    <property type="entry name" value="Rhodopsin 7-helix transmembrane proteins"/>
    <property type="match status" value="1"/>
</dbReference>
<name>A0ABR0Y6V1_HUSHU</name>
<sequence>MISGESQTPNATPTAITNTSSAGKTDHNSDLLRQSLLTTTMTFIVLIIIIGNLLVIIAIAKTSRLQTITNIFITSLACADLIMGIMVVPLGASLVVSQHWLLGTTACELWTSVDVLCVTASIETLCVIAVDRYIAITAPLRYKVLLSKARARVIVCVIWAVSALISFLPIMNHYWRDEADKEARICYQDPTCCDFVTNMTYAITSSVVSFYIPLLVMIFVYARVFVIASKQVHLIEKSRVRFQDNLGDGWGANVAPGKHAKRRPSRLAAIKEHKALKTLGLIMGIFTLCWLPFFMANIIKVFVKGIIDKHVFLTLNWLGYVNSGLNPIIYCRSPDFRVVFKKLLRCPWVSETWLRAFSKELQMRCPCLAGDAGGSKDPGGPYQTRAPIPAGLEAEESLASSRSSSRSDQHSPRAPCPNGNTHFSEFATTETEIFCLQSEEDGQSEIGCLEVDCIPVG</sequence>
<evidence type="ECO:0000256" key="6">
    <source>
        <dbReference type="ARBA" id="ARBA00023040"/>
    </source>
</evidence>
<dbReference type="SUPFAM" id="SSF81321">
    <property type="entry name" value="Family A G protein-coupled receptor-like"/>
    <property type="match status" value="1"/>
</dbReference>
<keyword evidence="6 14" id="KW-0297">G-protein coupled receptor</keyword>
<keyword evidence="8" id="KW-0564">Palmitate</keyword>
<reference evidence="18 19" key="1">
    <citation type="submission" date="2021-05" db="EMBL/GenBank/DDBJ databases">
        <authorList>
            <person name="Zahm M."/>
            <person name="Klopp C."/>
            <person name="Cabau C."/>
            <person name="Kuhl H."/>
            <person name="Suciu R."/>
            <person name="Ciorpac M."/>
            <person name="Holostenco D."/>
            <person name="Gessner J."/>
            <person name="Wuertz S."/>
            <person name="Hohne C."/>
            <person name="Stock M."/>
            <person name="Gislard M."/>
            <person name="Lluch J."/>
            <person name="Milhes M."/>
            <person name="Lampietro C."/>
            <person name="Lopez Roques C."/>
            <person name="Donnadieu C."/>
            <person name="Du K."/>
            <person name="Schartl M."/>
            <person name="Guiguen Y."/>
        </authorList>
    </citation>
    <scope>NUCLEOTIDE SEQUENCE [LARGE SCALE GENOMIC DNA]</scope>
    <source>
        <strain evidence="18">Hh-F2</strain>
        <tissue evidence="18">Blood</tissue>
    </source>
</reference>
<feature type="transmembrane region" description="Helical" evidence="16">
    <location>
        <begin position="208"/>
        <end position="229"/>
    </location>
</feature>
<evidence type="ECO:0000256" key="8">
    <source>
        <dbReference type="ARBA" id="ARBA00023139"/>
    </source>
</evidence>
<keyword evidence="2" id="KW-1003">Cell membrane</keyword>
<dbReference type="PROSITE" id="PS50262">
    <property type="entry name" value="G_PROTEIN_RECEP_F1_2"/>
    <property type="match status" value="1"/>
</dbReference>
<comment type="subcellular location">
    <subcellularLocation>
        <location evidence="1">Cell membrane</location>
        <topology evidence="1">Multi-pass membrane protein</topology>
    </subcellularLocation>
</comment>